<comment type="caution">
    <text evidence="2">The sequence shown here is derived from an EMBL/GenBank/DDBJ whole genome shotgun (WGS) entry which is preliminary data.</text>
</comment>
<feature type="transmembrane region" description="Helical" evidence="1">
    <location>
        <begin position="77"/>
        <end position="99"/>
    </location>
</feature>
<dbReference type="AlphaFoldDB" id="A0A8K0UJB4"/>
<accession>A0A8K0UJB4</accession>
<name>A0A8K0UJB4_9AGAR</name>
<dbReference type="EMBL" id="JAEVFJ010000035">
    <property type="protein sequence ID" value="KAH8091690.1"/>
    <property type="molecule type" value="Genomic_DNA"/>
</dbReference>
<evidence type="ECO:0000313" key="3">
    <source>
        <dbReference type="Proteomes" id="UP000813824"/>
    </source>
</evidence>
<protein>
    <submittedName>
        <fullName evidence="2">Uncharacterized protein</fullName>
    </submittedName>
</protein>
<dbReference type="Proteomes" id="UP000813824">
    <property type="component" value="Unassembled WGS sequence"/>
</dbReference>
<sequence>MISSLYSEFNYRRGLGGECVLVNGTLPLPPDDTCRGEEDYWYDRTPYRKIPYSSCIGDYRPDHGEAHLCPGIKGHGFFFWLFVLVIPFAFTALVGYWYYRKSGLARGTIRLPGGDNRFRGESGVLDTLASVPWFLLGLAGIAWEWVASHYDEMAMGFRSRRGYRNVPVDEDA</sequence>
<evidence type="ECO:0000313" key="2">
    <source>
        <dbReference type="EMBL" id="KAH8091690.1"/>
    </source>
</evidence>
<evidence type="ECO:0000256" key="1">
    <source>
        <dbReference type="SAM" id="Phobius"/>
    </source>
</evidence>
<dbReference type="Gene3D" id="3.30.60.270">
    <property type="match status" value="1"/>
</dbReference>
<organism evidence="2 3">
    <name type="scientific">Cristinia sonorae</name>
    <dbReference type="NCBI Taxonomy" id="1940300"/>
    <lineage>
        <taxon>Eukaryota</taxon>
        <taxon>Fungi</taxon>
        <taxon>Dikarya</taxon>
        <taxon>Basidiomycota</taxon>
        <taxon>Agaricomycotina</taxon>
        <taxon>Agaricomycetes</taxon>
        <taxon>Agaricomycetidae</taxon>
        <taxon>Agaricales</taxon>
        <taxon>Pleurotineae</taxon>
        <taxon>Stephanosporaceae</taxon>
        <taxon>Cristinia</taxon>
    </lineage>
</organism>
<keyword evidence="1" id="KW-0472">Membrane</keyword>
<dbReference type="OrthoDB" id="443634at2759"/>
<reference evidence="2" key="1">
    <citation type="journal article" date="2021" name="New Phytol.">
        <title>Evolutionary innovations through gain and loss of genes in the ectomycorrhizal Boletales.</title>
        <authorList>
            <person name="Wu G."/>
            <person name="Miyauchi S."/>
            <person name="Morin E."/>
            <person name="Kuo A."/>
            <person name="Drula E."/>
            <person name="Varga T."/>
            <person name="Kohler A."/>
            <person name="Feng B."/>
            <person name="Cao Y."/>
            <person name="Lipzen A."/>
            <person name="Daum C."/>
            <person name="Hundley H."/>
            <person name="Pangilinan J."/>
            <person name="Johnson J."/>
            <person name="Barry K."/>
            <person name="LaButti K."/>
            <person name="Ng V."/>
            <person name="Ahrendt S."/>
            <person name="Min B."/>
            <person name="Choi I.G."/>
            <person name="Park H."/>
            <person name="Plett J.M."/>
            <person name="Magnuson J."/>
            <person name="Spatafora J.W."/>
            <person name="Nagy L.G."/>
            <person name="Henrissat B."/>
            <person name="Grigoriev I.V."/>
            <person name="Yang Z.L."/>
            <person name="Xu J."/>
            <person name="Martin F.M."/>
        </authorList>
    </citation>
    <scope>NUCLEOTIDE SEQUENCE</scope>
    <source>
        <strain evidence="2">KKN 215</strain>
    </source>
</reference>
<keyword evidence="1" id="KW-1133">Transmembrane helix</keyword>
<keyword evidence="1" id="KW-0812">Transmembrane</keyword>
<proteinExistence type="predicted"/>
<keyword evidence="3" id="KW-1185">Reference proteome</keyword>
<gene>
    <name evidence="2" type="ORF">BXZ70DRAFT_898717</name>
</gene>